<dbReference type="Proteomes" id="UP001458880">
    <property type="component" value="Unassembled WGS sequence"/>
</dbReference>
<comment type="caution">
    <text evidence="2">The sequence shown here is derived from an EMBL/GenBank/DDBJ whole genome shotgun (WGS) entry which is preliminary data.</text>
</comment>
<gene>
    <name evidence="2" type="ORF">QE152_g34444</name>
</gene>
<feature type="compositionally biased region" description="Basic and acidic residues" evidence="1">
    <location>
        <begin position="37"/>
        <end position="50"/>
    </location>
</feature>
<name>A0AAW1IT14_POPJA</name>
<feature type="compositionally biased region" description="Polar residues" evidence="1">
    <location>
        <begin position="97"/>
        <end position="112"/>
    </location>
</feature>
<dbReference type="EMBL" id="JASPKY010000554">
    <property type="protein sequence ID" value="KAK9693078.1"/>
    <property type="molecule type" value="Genomic_DNA"/>
</dbReference>
<feature type="region of interest" description="Disordered" evidence="1">
    <location>
        <begin position="37"/>
        <end position="112"/>
    </location>
</feature>
<organism evidence="2 3">
    <name type="scientific">Popillia japonica</name>
    <name type="common">Japanese beetle</name>
    <dbReference type="NCBI Taxonomy" id="7064"/>
    <lineage>
        <taxon>Eukaryota</taxon>
        <taxon>Metazoa</taxon>
        <taxon>Ecdysozoa</taxon>
        <taxon>Arthropoda</taxon>
        <taxon>Hexapoda</taxon>
        <taxon>Insecta</taxon>
        <taxon>Pterygota</taxon>
        <taxon>Neoptera</taxon>
        <taxon>Endopterygota</taxon>
        <taxon>Coleoptera</taxon>
        <taxon>Polyphaga</taxon>
        <taxon>Scarabaeiformia</taxon>
        <taxon>Scarabaeidae</taxon>
        <taxon>Rutelinae</taxon>
        <taxon>Popillia</taxon>
    </lineage>
</organism>
<proteinExistence type="predicted"/>
<protein>
    <submittedName>
        <fullName evidence="2">Uncharacterized protein</fullName>
    </submittedName>
</protein>
<sequence length="112" mass="13203">MEDRTYLVEEGTDSLVWKRHLNQLIGMGDYYRDGQEMKKEETEEGMEKGAMEGTYSAEVVKEMRKRQGENEEITENRQNRQAEDNNEERNVSKQERGNNTLNVNSRPSRCIR</sequence>
<evidence type="ECO:0000256" key="1">
    <source>
        <dbReference type="SAM" id="MobiDB-lite"/>
    </source>
</evidence>
<feature type="compositionally biased region" description="Basic and acidic residues" evidence="1">
    <location>
        <begin position="59"/>
        <end position="96"/>
    </location>
</feature>
<dbReference type="AlphaFoldDB" id="A0AAW1IT14"/>
<evidence type="ECO:0000313" key="2">
    <source>
        <dbReference type="EMBL" id="KAK9693078.1"/>
    </source>
</evidence>
<accession>A0AAW1IT14</accession>
<reference evidence="2 3" key="1">
    <citation type="journal article" date="2024" name="BMC Genomics">
        <title>De novo assembly and annotation of Popillia japonica's genome with initial clues to its potential as an invasive pest.</title>
        <authorList>
            <person name="Cucini C."/>
            <person name="Boschi S."/>
            <person name="Funari R."/>
            <person name="Cardaioli E."/>
            <person name="Iannotti N."/>
            <person name="Marturano G."/>
            <person name="Paoli F."/>
            <person name="Bruttini M."/>
            <person name="Carapelli A."/>
            <person name="Frati F."/>
            <person name="Nardi F."/>
        </authorList>
    </citation>
    <scope>NUCLEOTIDE SEQUENCE [LARGE SCALE GENOMIC DNA]</scope>
    <source>
        <strain evidence="2">DMR45628</strain>
    </source>
</reference>
<evidence type="ECO:0000313" key="3">
    <source>
        <dbReference type="Proteomes" id="UP001458880"/>
    </source>
</evidence>
<keyword evidence="3" id="KW-1185">Reference proteome</keyword>